<dbReference type="InterPro" id="IPR017803">
    <property type="entry name" value="CHP03437_C"/>
</dbReference>
<evidence type="ECO:0000313" key="3">
    <source>
        <dbReference type="Proteomes" id="UP000482960"/>
    </source>
</evidence>
<evidence type="ECO:0000256" key="1">
    <source>
        <dbReference type="SAM" id="SignalP"/>
    </source>
</evidence>
<sequence>MTRLDMRAAARRLAVLLLLLLPGMLVAPAAAHAGPTSVSIVNSASFAGSPLARGALLTAFGSGGSFLLPGSPSQSYSFPSWPTNAGGVQVYINNCTLSTGKYLPILYVSPTQINFYLPNSFDPAREVFGTCAGSTPGTSFTSTFTITSQDGTTASTTLTTTTFRPGVFFEPGTNKAQGLHYDAWTGALTDLRSCNGSNCPVYGEYAPTSNRIAVLTTGGEGASCGGPRAACTNGFFSGVGFRLGGSQQRLLYHGPPGDNPYSYLNPPGTTLGQDVAIIDITLGTAGTYTLQMTYNGAVTGNTTNVVLGPPN</sequence>
<feature type="chain" id="PRO_5038949483" evidence="1">
    <location>
        <begin position="34"/>
        <end position="311"/>
    </location>
</feature>
<reference evidence="2 3" key="1">
    <citation type="submission" date="2020-03" db="EMBL/GenBank/DDBJ databases">
        <title>Whole genome shotgun sequence of Phytohabitans rumicis NBRC 108638.</title>
        <authorList>
            <person name="Komaki H."/>
            <person name="Tamura T."/>
        </authorList>
    </citation>
    <scope>NUCLEOTIDE SEQUENCE [LARGE SCALE GENOMIC DNA]</scope>
    <source>
        <strain evidence="2 3">NBRC 108638</strain>
    </source>
</reference>
<proteinExistence type="predicted"/>
<keyword evidence="1" id="KW-0732">Signal</keyword>
<accession>A0A6V8LDX1</accession>
<dbReference type="Proteomes" id="UP000482960">
    <property type="component" value="Unassembled WGS sequence"/>
</dbReference>
<comment type="caution">
    <text evidence="2">The sequence shown here is derived from an EMBL/GenBank/DDBJ whole genome shotgun (WGS) entry which is preliminary data.</text>
</comment>
<gene>
    <name evidence="2" type="ORF">Prum_090840</name>
</gene>
<dbReference type="EMBL" id="BLPG01000001">
    <property type="protein sequence ID" value="GFJ95442.1"/>
    <property type="molecule type" value="Genomic_DNA"/>
</dbReference>
<feature type="signal peptide" evidence="1">
    <location>
        <begin position="1"/>
        <end position="33"/>
    </location>
</feature>
<reference evidence="2 3" key="2">
    <citation type="submission" date="2020-03" db="EMBL/GenBank/DDBJ databases">
        <authorList>
            <person name="Ichikawa N."/>
            <person name="Kimura A."/>
            <person name="Kitahashi Y."/>
            <person name="Uohara A."/>
        </authorList>
    </citation>
    <scope>NUCLEOTIDE SEQUENCE [LARGE SCALE GENOMIC DNA]</scope>
    <source>
        <strain evidence="2 3">NBRC 108638</strain>
    </source>
</reference>
<dbReference type="NCBIfam" id="TIGR03437">
    <property type="entry name" value="Soli_cterm"/>
    <property type="match status" value="1"/>
</dbReference>
<evidence type="ECO:0000313" key="2">
    <source>
        <dbReference type="EMBL" id="GFJ95442.1"/>
    </source>
</evidence>
<keyword evidence="3" id="KW-1185">Reference proteome</keyword>
<protein>
    <submittedName>
        <fullName evidence="2">Uncharacterized protein</fullName>
    </submittedName>
</protein>
<name>A0A6V8LDX1_9ACTN</name>
<dbReference type="AlphaFoldDB" id="A0A6V8LDX1"/>
<organism evidence="2 3">
    <name type="scientific">Phytohabitans rumicis</name>
    <dbReference type="NCBI Taxonomy" id="1076125"/>
    <lineage>
        <taxon>Bacteria</taxon>
        <taxon>Bacillati</taxon>
        <taxon>Actinomycetota</taxon>
        <taxon>Actinomycetes</taxon>
        <taxon>Micromonosporales</taxon>
        <taxon>Micromonosporaceae</taxon>
    </lineage>
</organism>